<organism evidence="2 3">
    <name type="scientific">Acrocarpospora pleiomorpha</name>
    <dbReference type="NCBI Taxonomy" id="90975"/>
    <lineage>
        <taxon>Bacteria</taxon>
        <taxon>Bacillati</taxon>
        <taxon>Actinomycetota</taxon>
        <taxon>Actinomycetes</taxon>
        <taxon>Streptosporangiales</taxon>
        <taxon>Streptosporangiaceae</taxon>
        <taxon>Acrocarpospora</taxon>
    </lineage>
</organism>
<dbReference type="CDD" id="cd00829">
    <property type="entry name" value="SCP-x_thiolase"/>
    <property type="match status" value="1"/>
</dbReference>
<dbReference type="InterPro" id="IPR016039">
    <property type="entry name" value="Thiolase-like"/>
</dbReference>
<dbReference type="PIRSF" id="PIRSF000429">
    <property type="entry name" value="Ac-CoA_Ac_transf"/>
    <property type="match status" value="1"/>
</dbReference>
<gene>
    <name evidence="2" type="ORF">Aple_022500</name>
</gene>
<reference evidence="2 3" key="1">
    <citation type="submission" date="2019-10" db="EMBL/GenBank/DDBJ databases">
        <title>Whole genome shotgun sequence of Acrocarpospora pleiomorpha NBRC 16267.</title>
        <authorList>
            <person name="Ichikawa N."/>
            <person name="Kimura A."/>
            <person name="Kitahashi Y."/>
            <person name="Komaki H."/>
            <person name="Oguchi A."/>
        </authorList>
    </citation>
    <scope>NUCLEOTIDE SEQUENCE [LARGE SCALE GENOMIC DNA]</scope>
    <source>
        <strain evidence="2 3">NBRC 16267</strain>
    </source>
</reference>
<evidence type="ECO:0000313" key="2">
    <source>
        <dbReference type="EMBL" id="GES19354.1"/>
    </source>
</evidence>
<dbReference type="InterPro" id="IPR055140">
    <property type="entry name" value="Thiolase_C_2"/>
</dbReference>
<dbReference type="Pfam" id="PF22691">
    <property type="entry name" value="Thiolase_C_1"/>
    <property type="match status" value="1"/>
</dbReference>
<dbReference type="PANTHER" id="PTHR42870:SF1">
    <property type="entry name" value="NON-SPECIFIC LIPID-TRANSFER PROTEIN-LIKE 2"/>
    <property type="match status" value="1"/>
</dbReference>
<keyword evidence="3" id="KW-1185">Reference proteome</keyword>
<dbReference type="InterPro" id="IPR002155">
    <property type="entry name" value="Thiolase"/>
</dbReference>
<dbReference type="Gene3D" id="3.40.47.10">
    <property type="match status" value="1"/>
</dbReference>
<dbReference type="GO" id="GO:0016747">
    <property type="term" value="F:acyltransferase activity, transferring groups other than amino-acyl groups"/>
    <property type="evidence" value="ECO:0007669"/>
    <property type="project" value="InterPro"/>
</dbReference>
<dbReference type="OrthoDB" id="9785768at2"/>
<sequence>MATAVVSGLGEVHPQRRSGRHAQSLLLEAIDAAIADAGIARADIDGVITEAMLTPPVLTVDKLAPALGLDSLRYQGLSSPVGAGILLAVAQAHSVVEAGLARHVLTFFGVDWGTHGSGPAGIHGAMDAKREVEYPIGFSGPQLYFATMATRYAHRYGLSAAELEDLLCRVATSARRNAQRHAHAQARDELGPDDYRAQPYFAQPLRRADISLLSDGAVAMVVSAGDAVAAEKRVVTLAGWGHAVQPLPDEAFYTQSRDLPHLPATEAVAATVAERAGQDVASADMFQLYDCFTMATVVQLEALGITKPGRTLEAVAGRQLDIGGALPTNTHGGLLSHGYLLGAAHVSEAVRQLRHEALGNQVKDATTAFVGAGPGRQYTGLLFRRTDA</sequence>
<proteinExistence type="predicted"/>
<comment type="caution">
    <text evidence="2">The sequence shown here is derived from an EMBL/GenBank/DDBJ whole genome shotgun (WGS) entry which is preliminary data.</text>
</comment>
<dbReference type="SUPFAM" id="SSF53901">
    <property type="entry name" value="Thiolase-like"/>
    <property type="match status" value="1"/>
</dbReference>
<evidence type="ECO:0000259" key="1">
    <source>
        <dbReference type="Pfam" id="PF22691"/>
    </source>
</evidence>
<dbReference type="EMBL" id="BLAF01000011">
    <property type="protein sequence ID" value="GES19354.1"/>
    <property type="molecule type" value="Genomic_DNA"/>
</dbReference>
<dbReference type="RefSeq" id="WP_155344453.1">
    <property type="nucleotide sequence ID" value="NZ_BAAAHM010000007.1"/>
</dbReference>
<evidence type="ECO:0000313" key="3">
    <source>
        <dbReference type="Proteomes" id="UP000377595"/>
    </source>
</evidence>
<name>A0A5M3XDM1_9ACTN</name>
<dbReference type="AlphaFoldDB" id="A0A5M3XDM1"/>
<feature type="domain" description="Thiolase C-terminal" evidence="1">
    <location>
        <begin position="253"/>
        <end position="371"/>
    </location>
</feature>
<dbReference type="PANTHER" id="PTHR42870">
    <property type="entry name" value="ACETYL-COA C-ACETYLTRANSFERASE"/>
    <property type="match status" value="1"/>
</dbReference>
<accession>A0A5M3XDM1</accession>
<protein>
    <recommendedName>
        <fullName evidence="1">Thiolase C-terminal domain-containing protein</fullName>
    </recommendedName>
</protein>
<dbReference type="Proteomes" id="UP000377595">
    <property type="component" value="Unassembled WGS sequence"/>
</dbReference>